<dbReference type="PANTHER" id="PTHR34682">
    <property type="entry name" value="AT HOOK MOTIF-CONTAINING PROTEIN"/>
    <property type="match status" value="1"/>
</dbReference>
<dbReference type="STRING" id="337451.A0A443PCR9"/>
<dbReference type="PANTHER" id="PTHR34682:SF1">
    <property type="entry name" value="PROTEIN METABOLIC NETWORK MODULATOR 1"/>
    <property type="match status" value="1"/>
</dbReference>
<comment type="caution">
    <text evidence="2">The sequence shown here is derived from an EMBL/GenBank/DDBJ whole genome shotgun (WGS) entry which is preliminary data.</text>
</comment>
<accession>A0A443PCR9</accession>
<feature type="region of interest" description="Disordered" evidence="1">
    <location>
        <begin position="188"/>
        <end position="254"/>
    </location>
</feature>
<feature type="region of interest" description="Disordered" evidence="1">
    <location>
        <begin position="340"/>
        <end position="365"/>
    </location>
</feature>
<feature type="compositionally biased region" description="Polar residues" evidence="1">
    <location>
        <begin position="29"/>
        <end position="38"/>
    </location>
</feature>
<organism evidence="2 3">
    <name type="scientific">Cinnamomum micranthum f. kanehirae</name>
    <dbReference type="NCBI Taxonomy" id="337451"/>
    <lineage>
        <taxon>Eukaryota</taxon>
        <taxon>Viridiplantae</taxon>
        <taxon>Streptophyta</taxon>
        <taxon>Embryophyta</taxon>
        <taxon>Tracheophyta</taxon>
        <taxon>Spermatophyta</taxon>
        <taxon>Magnoliopsida</taxon>
        <taxon>Magnoliidae</taxon>
        <taxon>Laurales</taxon>
        <taxon>Lauraceae</taxon>
        <taxon>Cinnamomum</taxon>
    </lineage>
</organism>
<dbReference type="EMBL" id="QPKB01000007">
    <property type="protein sequence ID" value="RWR88572.1"/>
    <property type="molecule type" value="Genomic_DNA"/>
</dbReference>
<feature type="compositionally biased region" description="Basic and acidic residues" evidence="1">
    <location>
        <begin position="346"/>
        <end position="365"/>
    </location>
</feature>
<dbReference type="OrthoDB" id="1910926at2759"/>
<name>A0A443PCR9_9MAGN</name>
<feature type="compositionally biased region" description="Polar residues" evidence="1">
    <location>
        <begin position="211"/>
        <end position="231"/>
    </location>
</feature>
<feature type="region of interest" description="Disordered" evidence="1">
    <location>
        <begin position="24"/>
        <end position="85"/>
    </location>
</feature>
<dbReference type="AlphaFoldDB" id="A0A443PCR9"/>
<evidence type="ECO:0000313" key="2">
    <source>
        <dbReference type="EMBL" id="RWR88572.1"/>
    </source>
</evidence>
<gene>
    <name evidence="2" type="ORF">CKAN_01759600</name>
</gene>
<keyword evidence="3" id="KW-1185">Reference proteome</keyword>
<dbReference type="Proteomes" id="UP000283530">
    <property type="component" value="Unassembled WGS sequence"/>
</dbReference>
<evidence type="ECO:0000256" key="1">
    <source>
        <dbReference type="SAM" id="MobiDB-lite"/>
    </source>
</evidence>
<sequence length="552" mass="59557">MVVLAVRDARENSEIRKKADIVLKKMSQENRGNSSATPVSVLPAKRRRGRPRKDENRNYMAKAPATPVSDLPRRSQHQSRESAAHTDNALVGQIVSGVLDGSFDAGYLLTVKVGNTNTILRGVVFEPGLSVPISADNDVAPHVKMFRRSEMPLPVIIPLQQVPASSTPYHEVKIEQLTKPIPKPVTAIPLEGSLSDNTNLPKRPSDDDVNHVSQVAPQDNQSIIRTESSDILPSKGVDGAHQTPPVASLAASSNIEKEKSTDILFGKTGLASTEAVNSNQSPPIAAQATQKLDITTLTNKSSDELNQALQDLPAEPKTENPVVVLQESKTSLLPMLSNGATATNDLKTEPETKQSVEVSSGEKGKGWETINQVSQVQTNNLESAVNPDPSVDVLKGVPVEINHPPLATPIADSQENKTSPFDGSACADIQAHFVAPQETISNVSNEILKRHETTCLIEESMTDAINTTKDDLQTQPMTNAPYDMQSGYAVNQPTLSQHSIEQCSYDQTALTQEESLITKDAVSMQAPVKPVELVTSTGLMEPTEDADHMQVN</sequence>
<dbReference type="InterPro" id="IPR045881">
    <property type="entry name" value="MNM1-like"/>
</dbReference>
<evidence type="ECO:0000313" key="3">
    <source>
        <dbReference type="Proteomes" id="UP000283530"/>
    </source>
</evidence>
<protein>
    <submittedName>
        <fullName evidence="2">AT hook</fullName>
    </submittedName>
</protein>
<reference evidence="2 3" key="1">
    <citation type="journal article" date="2019" name="Nat. Plants">
        <title>Stout camphor tree genome fills gaps in understanding of flowering plant genome evolution.</title>
        <authorList>
            <person name="Chaw S.M."/>
            <person name="Liu Y.C."/>
            <person name="Wu Y.W."/>
            <person name="Wang H.Y."/>
            <person name="Lin C.I."/>
            <person name="Wu C.S."/>
            <person name="Ke H.M."/>
            <person name="Chang L.Y."/>
            <person name="Hsu C.Y."/>
            <person name="Yang H.T."/>
            <person name="Sudianto E."/>
            <person name="Hsu M.H."/>
            <person name="Wu K.P."/>
            <person name="Wang L.N."/>
            <person name="Leebens-Mack J.H."/>
            <person name="Tsai I.J."/>
        </authorList>
    </citation>
    <scope>NUCLEOTIDE SEQUENCE [LARGE SCALE GENOMIC DNA]</scope>
    <source>
        <strain evidence="3">cv. Chaw 1501</strain>
        <tissue evidence="2">Young leaves</tissue>
    </source>
</reference>
<proteinExistence type="predicted"/>